<evidence type="ECO:0000256" key="1">
    <source>
        <dbReference type="SAM" id="MobiDB-lite"/>
    </source>
</evidence>
<feature type="region of interest" description="Disordered" evidence="1">
    <location>
        <begin position="31"/>
        <end position="106"/>
    </location>
</feature>
<sequence>GAKPKRLMLLKSRPNDIASLRSVLNIDTEPITEADKSNVDVCDTKQPTDLHSPSRRISNPPTTRYGCRKDRHGSRSPRRHRKRRSHSTSRRKYPTHERSHRRSRSR</sequence>
<dbReference type="EMBL" id="GFAC01006295">
    <property type="protein sequence ID" value="JAT92893.1"/>
    <property type="molecule type" value="mRNA"/>
</dbReference>
<protein>
    <submittedName>
        <fullName evidence="2">Uncharacterized protein</fullName>
    </submittedName>
</protein>
<name>A0A1E1X0U1_9ACAR</name>
<feature type="compositionally biased region" description="Basic and acidic residues" evidence="1">
    <location>
        <begin position="33"/>
        <end position="48"/>
    </location>
</feature>
<dbReference type="AlphaFoldDB" id="A0A1E1X0U1"/>
<feature type="non-terminal residue" evidence="2">
    <location>
        <position position="1"/>
    </location>
</feature>
<organism evidence="2">
    <name type="scientific">Amblyomma aureolatum</name>
    <dbReference type="NCBI Taxonomy" id="187763"/>
    <lineage>
        <taxon>Eukaryota</taxon>
        <taxon>Metazoa</taxon>
        <taxon>Ecdysozoa</taxon>
        <taxon>Arthropoda</taxon>
        <taxon>Chelicerata</taxon>
        <taxon>Arachnida</taxon>
        <taxon>Acari</taxon>
        <taxon>Parasitiformes</taxon>
        <taxon>Ixodida</taxon>
        <taxon>Ixodoidea</taxon>
        <taxon>Ixodidae</taxon>
        <taxon>Amblyomminae</taxon>
        <taxon>Amblyomma</taxon>
    </lineage>
</organism>
<feature type="compositionally biased region" description="Basic residues" evidence="1">
    <location>
        <begin position="69"/>
        <end position="106"/>
    </location>
</feature>
<proteinExistence type="evidence at transcript level"/>
<feature type="compositionally biased region" description="Polar residues" evidence="1">
    <location>
        <begin position="49"/>
        <end position="62"/>
    </location>
</feature>
<reference evidence="2" key="1">
    <citation type="journal article" date="2017" name="Front. Cell. Infect. Microbiol.">
        <title>The Distinct Transcriptional Response of the Midgut of Amblyomma sculptum and Amblyomma aureolatum Ticks to Rickettsia rickettsii Correlates to Their Differences in Susceptibility to Infection.</title>
        <authorList>
            <person name="Martins L.A."/>
            <person name="Galletti M.F.B.M."/>
            <person name="Ribeiro J.M."/>
            <person name="Fujita A."/>
            <person name="Costa F.B."/>
            <person name="Labruna M.B."/>
            <person name="Daffre S."/>
            <person name="Fogaca A.C."/>
        </authorList>
    </citation>
    <scope>NUCLEOTIDE SEQUENCE</scope>
</reference>
<evidence type="ECO:0000313" key="2">
    <source>
        <dbReference type="EMBL" id="JAT92893.1"/>
    </source>
</evidence>
<accession>A0A1E1X0U1</accession>